<gene>
    <name evidence="3" type="ORF">GCM10023200_25280</name>
</gene>
<evidence type="ECO:0000256" key="2">
    <source>
        <dbReference type="SAM" id="Phobius"/>
    </source>
</evidence>
<dbReference type="EMBL" id="BAABHO010000017">
    <property type="protein sequence ID" value="GAA4789503.1"/>
    <property type="molecule type" value="Genomic_DNA"/>
</dbReference>
<keyword evidence="2" id="KW-0472">Membrane</keyword>
<comment type="caution">
    <text evidence="3">The sequence shown here is derived from an EMBL/GenBank/DDBJ whole genome shotgun (WGS) entry which is preliminary data.</text>
</comment>
<name>A0ABP9B2J8_9PSEU</name>
<keyword evidence="2" id="KW-0812">Transmembrane</keyword>
<reference evidence="4" key="1">
    <citation type="journal article" date="2019" name="Int. J. Syst. Evol. Microbiol.">
        <title>The Global Catalogue of Microorganisms (GCM) 10K type strain sequencing project: providing services to taxonomists for standard genome sequencing and annotation.</title>
        <authorList>
            <consortium name="The Broad Institute Genomics Platform"/>
            <consortium name="The Broad Institute Genome Sequencing Center for Infectious Disease"/>
            <person name="Wu L."/>
            <person name="Ma J."/>
        </authorList>
    </citation>
    <scope>NUCLEOTIDE SEQUENCE [LARGE SCALE GENOMIC DNA]</scope>
    <source>
        <strain evidence="4">JCM 17979</strain>
    </source>
</reference>
<proteinExistence type="predicted"/>
<dbReference type="PROSITE" id="PS51257">
    <property type="entry name" value="PROKAR_LIPOPROTEIN"/>
    <property type="match status" value="1"/>
</dbReference>
<feature type="region of interest" description="Disordered" evidence="1">
    <location>
        <begin position="187"/>
        <end position="210"/>
    </location>
</feature>
<feature type="region of interest" description="Disordered" evidence="1">
    <location>
        <begin position="21"/>
        <end position="61"/>
    </location>
</feature>
<evidence type="ECO:0000313" key="4">
    <source>
        <dbReference type="Proteomes" id="UP001500928"/>
    </source>
</evidence>
<protein>
    <submittedName>
        <fullName evidence="3">Uncharacterized protein</fullName>
    </submittedName>
</protein>
<dbReference type="Proteomes" id="UP001500928">
    <property type="component" value="Unassembled WGS sequence"/>
</dbReference>
<evidence type="ECO:0000256" key="1">
    <source>
        <dbReference type="SAM" id="MobiDB-lite"/>
    </source>
</evidence>
<organism evidence="3 4">
    <name type="scientific">Actinomycetospora chlora</name>
    <dbReference type="NCBI Taxonomy" id="663608"/>
    <lineage>
        <taxon>Bacteria</taxon>
        <taxon>Bacillati</taxon>
        <taxon>Actinomycetota</taxon>
        <taxon>Actinomycetes</taxon>
        <taxon>Pseudonocardiales</taxon>
        <taxon>Pseudonocardiaceae</taxon>
        <taxon>Actinomycetospora</taxon>
    </lineage>
</organism>
<sequence length="210" mass="23104">MLRLAVLHTLQGALCACTGRADRDRGSIGTRPRSRAGDADRVARPWPGRSRRGNGRDVTSPSVPRPWLAGWFGLLLIALLNGTVRATVLQPRLGEDTARRVATAVLLAAVTVYVRRLQRRYPLPDAEQAWTVGLAWMVMTLGFEFGIGRLVARQTWSELVADYDVTAGRTWVLVPLWIAAAPAVMRRPTPGPRPTDGHERGVRHLPPITP</sequence>
<feature type="transmembrane region" description="Helical" evidence="2">
    <location>
        <begin position="68"/>
        <end position="88"/>
    </location>
</feature>
<keyword evidence="4" id="KW-1185">Reference proteome</keyword>
<keyword evidence="2" id="KW-1133">Transmembrane helix</keyword>
<feature type="transmembrane region" description="Helical" evidence="2">
    <location>
        <begin position="100"/>
        <end position="117"/>
    </location>
</feature>
<accession>A0ABP9B2J8</accession>
<evidence type="ECO:0000313" key="3">
    <source>
        <dbReference type="EMBL" id="GAA4789503.1"/>
    </source>
</evidence>
<feature type="transmembrane region" description="Helical" evidence="2">
    <location>
        <begin position="129"/>
        <end position="147"/>
    </location>
</feature>